<reference evidence="2" key="2">
    <citation type="submission" date="2025-08" db="UniProtKB">
        <authorList>
            <consortium name="Ensembl"/>
        </authorList>
    </citation>
    <scope>IDENTIFICATION</scope>
</reference>
<keyword evidence="3" id="KW-1185">Reference proteome</keyword>
<dbReference type="InterPro" id="IPR043522">
    <property type="entry name" value="DDIAS"/>
</dbReference>
<dbReference type="GeneTree" id="ENSGT00940000166008"/>
<dbReference type="OrthoDB" id="9948238at2759"/>
<dbReference type="AlphaFoldDB" id="A0A671VDB2"/>
<sequence length="815" mass="90824">MSVRRALVDCVVLSVQDARLFYPCCRGCLSRVDVEQQDTTRCRCSRCGYSCLRDQVEHRYRLSLKVARDRCIFGVTVFGACLNPFFGIHASGLQRLVEDLDGPVGASTRSTLLLKSVEDCFIGRHFIFGLKLPETEIRPWLREPVGNGSSSKETPHFIASQMILPQATGLGGCTVVSYYQILLQKAASTDPRRTSGPPATTLLLLPHQSQARSFNDVTLCASGLFSQSLLRSQDSTLAPTPPWQQSLGLVTSSAEQEERCGSQDSCGENSRQTDNFKTPHRAQAVCLEDHKVEEETMPSPVLSLEYSSYNHPSFAKHLPHIEEAVEKTPTLNKWFRPSLPDHNSSKGKCFIPRQVNKTFLPSSLDWEDLPFSESLNEFLYQENKDVDIVCETKPHLTVQNQKEMSRNNGENRSQDKNLSVTSTPICRTNKEITHSNLQMLLDITNSPTSNGGGRHDLSEQVCKNPVGCPNKSTAINMCLPDCNQEDEKASLLSFENEEEQLEGDAYDCSADLFSSSLMTDMNLNTLTAQDDTVRTTTEVCPVRSTPDEQRPKHDKCFNRDGSIPLGTQDFDFVPPSQSTPIVNVAVVSRSPAYSHRTSTLGQDCCAFKRNLPELDSKWAAKNTTPLRFYCVGGNQLSQCYRESTKENQLWRTTPSSHRFTPKRSLWKPDKHKIHLLAQQHPRVQRGALKTASTGGINHKCDSSACDVTVCESEDSEEIIVPPTPAVTTQHSVKLRRRRLTDDSTLGSTREGQQGVGVKCKRTLLDQSLTSSQRDLVQTGNSDSVAKRSLDASNHYPLDDENEACDWSRDLFSDSV</sequence>
<protein>
    <recommendedName>
        <fullName evidence="4">Replication factor A C-terminal domain-containing protein</fullName>
    </recommendedName>
</protein>
<proteinExistence type="predicted"/>
<organism evidence="2 3">
    <name type="scientific">Sparus aurata</name>
    <name type="common">Gilthead sea bream</name>
    <dbReference type="NCBI Taxonomy" id="8175"/>
    <lineage>
        <taxon>Eukaryota</taxon>
        <taxon>Metazoa</taxon>
        <taxon>Chordata</taxon>
        <taxon>Craniata</taxon>
        <taxon>Vertebrata</taxon>
        <taxon>Euteleostomi</taxon>
        <taxon>Actinopterygii</taxon>
        <taxon>Neopterygii</taxon>
        <taxon>Teleostei</taxon>
        <taxon>Neoteleostei</taxon>
        <taxon>Acanthomorphata</taxon>
        <taxon>Eupercaria</taxon>
        <taxon>Spariformes</taxon>
        <taxon>Sparidae</taxon>
        <taxon>Sparus</taxon>
    </lineage>
</organism>
<dbReference type="Proteomes" id="UP000472265">
    <property type="component" value="Chromosome 4"/>
</dbReference>
<evidence type="ECO:0000313" key="2">
    <source>
        <dbReference type="Ensembl" id="ENSSAUP00010023787.1"/>
    </source>
</evidence>
<feature type="region of interest" description="Disordered" evidence="1">
    <location>
        <begin position="235"/>
        <end position="275"/>
    </location>
</feature>
<dbReference type="RefSeq" id="XP_030269790.1">
    <property type="nucleotide sequence ID" value="XM_030413930.1"/>
</dbReference>
<feature type="region of interest" description="Disordered" evidence="1">
    <location>
        <begin position="399"/>
        <end position="420"/>
    </location>
</feature>
<reference evidence="2" key="3">
    <citation type="submission" date="2025-09" db="UniProtKB">
        <authorList>
            <consortium name="Ensembl"/>
        </authorList>
    </citation>
    <scope>IDENTIFICATION</scope>
</reference>
<gene>
    <name evidence="2" type="primary">ddias</name>
</gene>
<dbReference type="Ensembl" id="ENSSAUT00010025132.1">
    <property type="protein sequence ID" value="ENSSAUP00010023787.1"/>
    <property type="gene ID" value="ENSSAUG00010010449.1"/>
</dbReference>
<dbReference type="PANTHER" id="PTHR35537">
    <property type="entry name" value="DNA DAMAGE-INDUCIBLE APOPTOSIS SUPPRESSOR PROTEIN DDIAS"/>
    <property type="match status" value="1"/>
</dbReference>
<dbReference type="Gene3D" id="2.40.50.140">
    <property type="entry name" value="Nucleic acid-binding proteins"/>
    <property type="match status" value="1"/>
</dbReference>
<evidence type="ECO:0000313" key="3">
    <source>
        <dbReference type="Proteomes" id="UP000472265"/>
    </source>
</evidence>
<dbReference type="SUPFAM" id="SSF50249">
    <property type="entry name" value="Nucleic acid-binding proteins"/>
    <property type="match status" value="1"/>
</dbReference>
<reference evidence="2" key="1">
    <citation type="submission" date="2021-04" db="EMBL/GenBank/DDBJ databases">
        <authorList>
            <consortium name="Wellcome Sanger Institute Data Sharing"/>
        </authorList>
    </citation>
    <scope>NUCLEOTIDE SEQUENCE [LARGE SCALE GENOMIC DNA]</scope>
</reference>
<feature type="compositionally biased region" description="Polar residues" evidence="1">
    <location>
        <begin position="235"/>
        <end position="254"/>
    </location>
</feature>
<dbReference type="CTD" id="220042"/>
<name>A0A671VDB2_SPAAU</name>
<feature type="compositionally biased region" description="Polar residues" evidence="1">
    <location>
        <begin position="262"/>
        <end position="275"/>
    </location>
</feature>
<accession>A0A671VDB2</accession>
<dbReference type="GO" id="GO:0005737">
    <property type="term" value="C:cytoplasm"/>
    <property type="evidence" value="ECO:0007669"/>
    <property type="project" value="TreeGrafter"/>
</dbReference>
<dbReference type="GO" id="GO:0005634">
    <property type="term" value="C:nucleus"/>
    <property type="evidence" value="ECO:0007669"/>
    <property type="project" value="TreeGrafter"/>
</dbReference>
<dbReference type="GeneID" id="115580073"/>
<dbReference type="InterPro" id="IPR012340">
    <property type="entry name" value="NA-bd_OB-fold"/>
</dbReference>
<dbReference type="InParanoid" id="A0A671VDB2"/>
<evidence type="ECO:0000256" key="1">
    <source>
        <dbReference type="SAM" id="MobiDB-lite"/>
    </source>
</evidence>
<dbReference type="PANTHER" id="PTHR35537:SF1">
    <property type="entry name" value="DNA DAMAGE-INDUCED APOPTOSIS SUPPRESSOR PROTEIN"/>
    <property type="match status" value="1"/>
</dbReference>
<evidence type="ECO:0008006" key="4">
    <source>
        <dbReference type="Google" id="ProtNLM"/>
    </source>
</evidence>
<dbReference type="GO" id="GO:1902230">
    <property type="term" value="P:negative regulation of intrinsic apoptotic signaling pathway in response to DNA damage"/>
    <property type="evidence" value="ECO:0007669"/>
    <property type="project" value="InterPro"/>
</dbReference>
<dbReference type="OMA" id="NQTCDWS"/>